<dbReference type="InterPro" id="IPR036866">
    <property type="entry name" value="RibonucZ/Hydroxyglut_hydro"/>
</dbReference>
<dbReference type="Proteomes" id="UP000076481">
    <property type="component" value="Unassembled WGS sequence"/>
</dbReference>
<gene>
    <name evidence="2" type="ORF">A3K90_09175</name>
</gene>
<evidence type="ECO:0000313" key="3">
    <source>
        <dbReference type="Proteomes" id="UP000076481"/>
    </source>
</evidence>
<dbReference type="EMBL" id="LVWG01000021">
    <property type="protein sequence ID" value="KZK74616.1"/>
    <property type="molecule type" value="Genomic_DNA"/>
</dbReference>
<dbReference type="PANTHER" id="PTHR13754">
    <property type="entry name" value="METALLO-BETA-LACTAMASE SUPERFAMILY PROTEIN"/>
    <property type="match status" value="1"/>
</dbReference>
<dbReference type="SUPFAM" id="SSF56281">
    <property type="entry name" value="Metallo-hydrolase/oxidoreductase"/>
    <property type="match status" value="1"/>
</dbReference>
<dbReference type="CDD" id="cd07713">
    <property type="entry name" value="DHPS-like_MBL-fold"/>
    <property type="match status" value="1"/>
</dbReference>
<evidence type="ECO:0000313" key="2">
    <source>
        <dbReference type="EMBL" id="KZK74616.1"/>
    </source>
</evidence>
<comment type="caution">
    <text evidence="2">The sequence shown here is derived from an EMBL/GenBank/DDBJ whole genome shotgun (WGS) entry which is preliminary data.</text>
</comment>
<proteinExistence type="predicted"/>
<dbReference type="AlphaFoldDB" id="A0A165LZC3"/>
<organism evidence="2 3">
    <name type="scientific">Pelodictyon luteolum</name>
    <dbReference type="NCBI Taxonomy" id="1100"/>
    <lineage>
        <taxon>Bacteria</taxon>
        <taxon>Pseudomonadati</taxon>
        <taxon>Chlorobiota</taxon>
        <taxon>Chlorobiia</taxon>
        <taxon>Chlorobiales</taxon>
        <taxon>Chlorobiaceae</taxon>
        <taxon>Chlorobium/Pelodictyon group</taxon>
        <taxon>Pelodictyon</taxon>
    </lineage>
</organism>
<name>A0A165LZC3_PELLU</name>
<dbReference type="SMART" id="SM00849">
    <property type="entry name" value="Lactamase_B"/>
    <property type="match status" value="1"/>
</dbReference>
<dbReference type="Gene3D" id="3.60.15.10">
    <property type="entry name" value="Ribonuclease Z/Hydroxyacylglutathione hydrolase-like"/>
    <property type="match status" value="1"/>
</dbReference>
<protein>
    <submittedName>
        <fullName evidence="2">MBL fold metallo-hydrolase</fullName>
    </submittedName>
</protein>
<keyword evidence="2" id="KW-0378">Hydrolase</keyword>
<dbReference type="GO" id="GO:0016787">
    <property type="term" value="F:hydrolase activity"/>
    <property type="evidence" value="ECO:0007669"/>
    <property type="project" value="UniProtKB-KW"/>
</dbReference>
<dbReference type="PANTHER" id="PTHR13754:SF13">
    <property type="entry name" value="METALLO-BETA-LACTAMASE SUPERFAMILY PROTEIN (AFU_ORTHOLOGUE AFUA_3G07630)"/>
    <property type="match status" value="1"/>
</dbReference>
<dbReference type="GO" id="GO:0016740">
    <property type="term" value="F:transferase activity"/>
    <property type="evidence" value="ECO:0007669"/>
    <property type="project" value="TreeGrafter"/>
</dbReference>
<dbReference type="RefSeq" id="WP_303681180.1">
    <property type="nucleotide sequence ID" value="NZ_LVWG01000021.1"/>
</dbReference>
<dbReference type="InterPro" id="IPR052926">
    <property type="entry name" value="Metallo-beta-lactamase_dom"/>
</dbReference>
<feature type="domain" description="Metallo-beta-lactamase" evidence="1">
    <location>
        <begin position="25"/>
        <end position="250"/>
    </location>
</feature>
<sequence length="280" mass="30387">MPVKGNITVTVIVDNNALPGFAAEHGFSLWIETSGMRMLFDLGLGPAFRPNVLQLGIDLRTMDTLVLSHGHYDHTGSVREALEAAPHARVCLHRGAFTDRWSIRGGTAKPTSMPESSRNAIKALREEQVCYAIGPTELAPGVWVTGPVPRLREFEDPGGPFFLDTEGKIPDPIEDDMSLWIETPEGLVVMAGCCHSGIINTLEFITRTTGEHRIAAVMGGLHLSSASQERILRTAGELKRLGVRRVVTSHCTGEAATEQFRELLACPVEGSLAGMRLTLP</sequence>
<dbReference type="InterPro" id="IPR041712">
    <property type="entry name" value="DHPS-like_MBL-fold"/>
</dbReference>
<reference evidence="2 3" key="1">
    <citation type="submission" date="2016-03" db="EMBL/GenBank/DDBJ databases">
        <title>Speciation and ecological success in dimly lit waters: horizontal gene transfer in a green sulfur bacteria bloom unveiled by metagenomic assembly.</title>
        <authorList>
            <person name="Llorens-Mares T."/>
            <person name="Liu Z."/>
            <person name="Allen L.Z."/>
            <person name="Rusch D.B."/>
            <person name="Craig M.T."/>
            <person name="Dupont C.L."/>
            <person name="Bryant D.A."/>
            <person name="Casamayor E.O."/>
        </authorList>
    </citation>
    <scope>NUCLEOTIDE SEQUENCE [LARGE SCALE GENOMIC DNA]</scope>
    <source>
        <strain evidence="2">CIII</strain>
    </source>
</reference>
<accession>A0A165LZC3</accession>
<evidence type="ECO:0000259" key="1">
    <source>
        <dbReference type="SMART" id="SM00849"/>
    </source>
</evidence>
<dbReference type="Pfam" id="PF00753">
    <property type="entry name" value="Lactamase_B"/>
    <property type="match status" value="1"/>
</dbReference>
<dbReference type="InterPro" id="IPR001279">
    <property type="entry name" value="Metallo-B-lactamas"/>
</dbReference>